<dbReference type="RefSeq" id="WP_049643172.1">
    <property type="nucleotide sequence ID" value="NZ_LFTY01000002.1"/>
</dbReference>
<protein>
    <submittedName>
        <fullName evidence="8">Putative metal chaperone</fullName>
    </submittedName>
</protein>
<evidence type="ECO:0000256" key="2">
    <source>
        <dbReference type="ARBA" id="ARBA00022801"/>
    </source>
</evidence>
<feature type="domain" description="CobW C-terminal" evidence="7">
    <location>
        <begin position="253"/>
        <end position="347"/>
    </location>
</feature>
<evidence type="ECO:0000259" key="7">
    <source>
        <dbReference type="SMART" id="SM00833"/>
    </source>
</evidence>
<dbReference type="Proteomes" id="UP000037178">
    <property type="component" value="Unassembled WGS sequence"/>
</dbReference>
<keyword evidence="1" id="KW-0547">Nucleotide-binding</keyword>
<dbReference type="Pfam" id="PF07683">
    <property type="entry name" value="CobW_C"/>
    <property type="match status" value="1"/>
</dbReference>
<dbReference type="InterPro" id="IPR011629">
    <property type="entry name" value="CobW-like_C"/>
</dbReference>
<sequence>MNKTRLPITLLTGFLGAGKSTLLNRVLVDERSGRLAIIVNEFGDVGLDHDLIQATDEDVTLLSSGCICCSIRGDLATTIPSLLERRASGALQFDRIVIETTGLADPGPIQRTLLTDPALAGAVQLDGIITLADAVNGQRTLDAQFEAVSQVAMADLIVLTKTDLATTSAARALRKRLLGLNETARVVEVADVVASPGMLWGRSGGRWDVTAREALDWLTPKPLVEAMDPLANLSGMAATAAPQPVALPHDGRISSASLVLDRPIKRAKLSKWISNLMDQRGSDILRIKGIVFLGGEPLPYVFHGVQHTFDSPVPLEGWQAGDTTSRIVMIARDISSRRLERLLDKLRR</sequence>
<comment type="similarity">
    <text evidence="4">Belongs to the SIMIBI class G3E GTPase family. ZNG1 subfamily.</text>
</comment>
<evidence type="ECO:0000313" key="9">
    <source>
        <dbReference type="Proteomes" id="UP000037178"/>
    </source>
</evidence>
<dbReference type="SUPFAM" id="SSF52540">
    <property type="entry name" value="P-loop containing nucleoside triphosphate hydrolases"/>
    <property type="match status" value="1"/>
</dbReference>
<dbReference type="InterPro" id="IPR036627">
    <property type="entry name" value="CobW-likC_sf"/>
</dbReference>
<dbReference type="InterPro" id="IPR051316">
    <property type="entry name" value="Zinc-reg_GTPase_activator"/>
</dbReference>
<comment type="catalytic activity">
    <reaction evidence="6">
        <text>GTP + H2O = GDP + phosphate + H(+)</text>
        <dbReference type="Rhea" id="RHEA:19669"/>
        <dbReference type="ChEBI" id="CHEBI:15377"/>
        <dbReference type="ChEBI" id="CHEBI:15378"/>
        <dbReference type="ChEBI" id="CHEBI:37565"/>
        <dbReference type="ChEBI" id="CHEBI:43474"/>
        <dbReference type="ChEBI" id="CHEBI:58189"/>
    </reaction>
    <physiologicalReaction direction="left-to-right" evidence="6">
        <dbReference type="Rhea" id="RHEA:19670"/>
    </physiologicalReaction>
</comment>
<dbReference type="SUPFAM" id="SSF90002">
    <property type="entry name" value="Hypothetical protein YjiA, C-terminal domain"/>
    <property type="match status" value="1"/>
</dbReference>
<evidence type="ECO:0000313" key="8">
    <source>
        <dbReference type="EMBL" id="KMW57445.1"/>
    </source>
</evidence>
<dbReference type="CDD" id="cd03112">
    <property type="entry name" value="CobW-like"/>
    <property type="match status" value="1"/>
</dbReference>
<evidence type="ECO:0000256" key="5">
    <source>
        <dbReference type="ARBA" id="ARBA00045658"/>
    </source>
</evidence>
<dbReference type="PANTHER" id="PTHR13748:SF62">
    <property type="entry name" value="COBW DOMAIN-CONTAINING PROTEIN"/>
    <property type="match status" value="1"/>
</dbReference>
<dbReference type="SMART" id="SM00833">
    <property type="entry name" value="CobW_C"/>
    <property type="match status" value="1"/>
</dbReference>
<evidence type="ECO:0000256" key="4">
    <source>
        <dbReference type="ARBA" id="ARBA00034320"/>
    </source>
</evidence>
<keyword evidence="3" id="KW-0143">Chaperone</keyword>
<dbReference type="Gene3D" id="3.30.1220.10">
    <property type="entry name" value="CobW-like, C-terminal domain"/>
    <property type="match status" value="1"/>
</dbReference>
<dbReference type="EMBL" id="LFTY01000002">
    <property type="protein sequence ID" value="KMW57445.1"/>
    <property type="molecule type" value="Genomic_DNA"/>
</dbReference>
<dbReference type="GO" id="GO:0016787">
    <property type="term" value="F:hydrolase activity"/>
    <property type="evidence" value="ECO:0007669"/>
    <property type="project" value="UniProtKB-KW"/>
</dbReference>
<proteinExistence type="inferred from homology"/>
<accession>A0A0J9E3T2</accession>
<dbReference type="AlphaFoldDB" id="A0A0J9E3T2"/>
<name>A0A0J9E3T2_9RHOB</name>
<evidence type="ECO:0000256" key="1">
    <source>
        <dbReference type="ARBA" id="ARBA00022741"/>
    </source>
</evidence>
<comment type="function">
    <text evidence="5">Zinc chaperone that directly transfers zinc cofactor to target proteins, thereby activating them. Zinc is transferred from the CXCC motif in the GTPase domain to the zinc binding site in target proteins in a process requiring GTP hydrolysis.</text>
</comment>
<dbReference type="GO" id="GO:0005737">
    <property type="term" value="C:cytoplasm"/>
    <property type="evidence" value="ECO:0007669"/>
    <property type="project" value="TreeGrafter"/>
</dbReference>
<dbReference type="InterPro" id="IPR003495">
    <property type="entry name" value="CobW/HypB/UreG_nucleotide-bd"/>
</dbReference>
<dbReference type="PANTHER" id="PTHR13748">
    <property type="entry name" value="COBW-RELATED"/>
    <property type="match status" value="1"/>
</dbReference>
<dbReference type="STRING" id="1675527.AIOL_002409"/>
<keyword evidence="9" id="KW-1185">Reference proteome</keyword>
<comment type="caution">
    <text evidence="8">The sequence shown here is derived from an EMBL/GenBank/DDBJ whole genome shotgun (WGS) entry which is preliminary data.</text>
</comment>
<dbReference type="Pfam" id="PF02492">
    <property type="entry name" value="cobW"/>
    <property type="match status" value="1"/>
</dbReference>
<dbReference type="GO" id="GO:0000166">
    <property type="term" value="F:nucleotide binding"/>
    <property type="evidence" value="ECO:0007669"/>
    <property type="project" value="UniProtKB-KW"/>
</dbReference>
<dbReference type="PATRIC" id="fig|1675527.3.peg.2531"/>
<dbReference type="InterPro" id="IPR027417">
    <property type="entry name" value="P-loop_NTPase"/>
</dbReference>
<keyword evidence="2" id="KW-0378">Hydrolase</keyword>
<evidence type="ECO:0000256" key="3">
    <source>
        <dbReference type="ARBA" id="ARBA00023186"/>
    </source>
</evidence>
<organism evidence="8 9">
    <name type="scientific">Candidatus Rhodobacter oscarellae</name>
    <dbReference type="NCBI Taxonomy" id="1675527"/>
    <lineage>
        <taxon>Bacteria</taxon>
        <taxon>Pseudomonadati</taxon>
        <taxon>Pseudomonadota</taxon>
        <taxon>Alphaproteobacteria</taxon>
        <taxon>Rhodobacterales</taxon>
        <taxon>Rhodobacter group</taxon>
        <taxon>Rhodobacter</taxon>
    </lineage>
</organism>
<evidence type="ECO:0000256" key="6">
    <source>
        <dbReference type="ARBA" id="ARBA00049117"/>
    </source>
</evidence>
<reference evidence="8 9" key="1">
    <citation type="submission" date="2015-06" db="EMBL/GenBank/DDBJ databases">
        <title>Draft genome sequence of an Alphaproteobacteria species associated to the Mediterranean sponge Oscarella lobularis.</title>
        <authorList>
            <person name="Jourda C."/>
            <person name="Santini S."/>
            <person name="Claverie J.-M."/>
        </authorList>
    </citation>
    <scope>NUCLEOTIDE SEQUENCE [LARGE SCALE GENOMIC DNA]</scope>
    <source>
        <strain evidence="8">IGS</strain>
    </source>
</reference>
<gene>
    <name evidence="8" type="ORF">AIOL_002409</name>
</gene>
<dbReference type="OrthoDB" id="9808822at2"/>
<dbReference type="Gene3D" id="3.40.50.300">
    <property type="entry name" value="P-loop containing nucleotide triphosphate hydrolases"/>
    <property type="match status" value="1"/>
</dbReference>